<reference evidence="2 3" key="1">
    <citation type="submission" date="2016-11" db="EMBL/GenBank/DDBJ databases">
        <authorList>
            <person name="Jaros S."/>
            <person name="Januszkiewicz K."/>
            <person name="Wedrychowicz H."/>
        </authorList>
    </citation>
    <scope>NUCLEOTIDE SEQUENCE [LARGE SCALE GENOMIC DNA]</scope>
    <source>
        <strain evidence="2 3">DSM 17477</strain>
    </source>
</reference>
<dbReference type="InterPro" id="IPR011008">
    <property type="entry name" value="Dimeric_a/b-barrel"/>
</dbReference>
<protein>
    <submittedName>
        <fullName evidence="2">Muconolactone delta-isomerase</fullName>
    </submittedName>
</protein>
<feature type="domain" description="Muconolactone isomerase" evidence="1">
    <location>
        <begin position="1"/>
        <end position="89"/>
    </location>
</feature>
<evidence type="ECO:0000259" key="1">
    <source>
        <dbReference type="Pfam" id="PF02426"/>
    </source>
</evidence>
<keyword evidence="2" id="KW-0413">Isomerase</keyword>
<dbReference type="Pfam" id="PF02426">
    <property type="entry name" value="MIase"/>
    <property type="match status" value="1"/>
</dbReference>
<dbReference type="AlphaFoldDB" id="A0A1M6GAJ1"/>
<dbReference type="SUPFAM" id="SSF54909">
    <property type="entry name" value="Dimeric alpha+beta barrel"/>
    <property type="match status" value="1"/>
</dbReference>
<keyword evidence="3" id="KW-1185">Reference proteome</keyword>
<proteinExistence type="predicted"/>
<dbReference type="InterPro" id="IPR026029">
    <property type="entry name" value="MLI_dom"/>
</dbReference>
<dbReference type="RefSeq" id="WP_073049126.1">
    <property type="nucleotide sequence ID" value="NZ_FQZL01000010.1"/>
</dbReference>
<dbReference type="Gene3D" id="3.30.70.1060">
    <property type="entry name" value="Dimeric alpha+beta barrel"/>
    <property type="match status" value="1"/>
</dbReference>
<name>A0A1M6GAJ1_9FIRM</name>
<dbReference type="GO" id="GO:0016853">
    <property type="term" value="F:isomerase activity"/>
    <property type="evidence" value="ECO:0007669"/>
    <property type="project" value="UniProtKB-KW"/>
</dbReference>
<dbReference type="Proteomes" id="UP000184052">
    <property type="component" value="Unassembled WGS sequence"/>
</dbReference>
<dbReference type="EMBL" id="FQZL01000010">
    <property type="protein sequence ID" value="SHJ06887.1"/>
    <property type="molecule type" value="Genomic_DNA"/>
</dbReference>
<organism evidence="2 3">
    <name type="scientific">Dethiosulfatibacter aminovorans DSM 17477</name>
    <dbReference type="NCBI Taxonomy" id="1121476"/>
    <lineage>
        <taxon>Bacteria</taxon>
        <taxon>Bacillati</taxon>
        <taxon>Bacillota</taxon>
        <taxon>Tissierellia</taxon>
        <taxon>Dethiosulfatibacter</taxon>
    </lineage>
</organism>
<gene>
    <name evidence="2" type="ORF">SAMN02745751_01669</name>
</gene>
<evidence type="ECO:0000313" key="2">
    <source>
        <dbReference type="EMBL" id="SHJ06887.1"/>
    </source>
</evidence>
<sequence>MKFLVTSRIKDMFYTLPPEVQLELNKGAAAFIEKYLDNGKCKEIYNMPGKNMSMSIWEGETGEEMERRFVELSISAFMEYEVILLSDFEDSIKRNNEALEHMLVK</sequence>
<accession>A0A1M6GAJ1</accession>
<evidence type="ECO:0000313" key="3">
    <source>
        <dbReference type="Proteomes" id="UP000184052"/>
    </source>
</evidence>